<protein>
    <submittedName>
        <fullName evidence="2">Uncharacterized protein</fullName>
    </submittedName>
</protein>
<evidence type="ECO:0000313" key="3">
    <source>
        <dbReference type="Proteomes" id="UP000770661"/>
    </source>
</evidence>
<evidence type="ECO:0000256" key="1">
    <source>
        <dbReference type="SAM" id="MobiDB-lite"/>
    </source>
</evidence>
<name>A0A8J4YRH7_CHIOP</name>
<keyword evidence="3" id="KW-1185">Reference proteome</keyword>
<feature type="compositionally biased region" description="Acidic residues" evidence="1">
    <location>
        <begin position="232"/>
        <end position="244"/>
    </location>
</feature>
<reference evidence="2" key="1">
    <citation type="submission" date="2020-07" db="EMBL/GenBank/DDBJ databases">
        <title>The High-quality genome of the commercially important snow crab, Chionoecetes opilio.</title>
        <authorList>
            <person name="Jeong J.-H."/>
            <person name="Ryu S."/>
        </authorList>
    </citation>
    <scope>NUCLEOTIDE SEQUENCE</scope>
    <source>
        <strain evidence="2">MADBK_172401_WGS</strain>
        <tissue evidence="2">Digestive gland</tissue>
    </source>
</reference>
<comment type="caution">
    <text evidence="2">The sequence shown here is derived from an EMBL/GenBank/DDBJ whole genome shotgun (WGS) entry which is preliminary data.</text>
</comment>
<feature type="region of interest" description="Disordered" evidence="1">
    <location>
        <begin position="218"/>
        <end position="244"/>
    </location>
</feature>
<accession>A0A8J4YRH7</accession>
<feature type="compositionally biased region" description="Polar residues" evidence="1">
    <location>
        <begin position="218"/>
        <end position="228"/>
    </location>
</feature>
<proteinExistence type="predicted"/>
<organism evidence="2 3">
    <name type="scientific">Chionoecetes opilio</name>
    <name type="common">Atlantic snow crab</name>
    <name type="synonym">Cancer opilio</name>
    <dbReference type="NCBI Taxonomy" id="41210"/>
    <lineage>
        <taxon>Eukaryota</taxon>
        <taxon>Metazoa</taxon>
        <taxon>Ecdysozoa</taxon>
        <taxon>Arthropoda</taxon>
        <taxon>Crustacea</taxon>
        <taxon>Multicrustacea</taxon>
        <taxon>Malacostraca</taxon>
        <taxon>Eumalacostraca</taxon>
        <taxon>Eucarida</taxon>
        <taxon>Decapoda</taxon>
        <taxon>Pleocyemata</taxon>
        <taxon>Brachyura</taxon>
        <taxon>Eubrachyura</taxon>
        <taxon>Majoidea</taxon>
        <taxon>Majidae</taxon>
        <taxon>Chionoecetes</taxon>
    </lineage>
</organism>
<dbReference type="EMBL" id="JACEEZ010001443">
    <property type="protein sequence ID" value="KAG0729221.1"/>
    <property type="molecule type" value="Genomic_DNA"/>
</dbReference>
<gene>
    <name evidence="2" type="ORF">GWK47_030787</name>
</gene>
<sequence length="321" mass="34493">MVPGGLSVSLGFGGRGSTGSGEALAPPCVLSDLKSERAVLVHYNRVPPGPRIRHTYGAGQQWSIDTNFGHARLEPMISASRYTLAKGPRGHFHDCCCPVPLDIGCNYLSSSPAIDLPSTTPVLFPSVCSCRFQSCCLASEPYFGSTYIACCCALLSSHAALRRLASVCCLAFLPRPCFVSCSALFRLIAYTTTPAPAGGPAGCTGFFLDTQQRDHTDNAQMTAGNSSGAECDREENSEEELEGEEAAHNSLEEVVNDVHLEVNTVASGRCALHTLQLCVHDVLKTDKNIKSLLNKVRKIVNKTHTQNMRLIFKNSSVTPKT</sequence>
<dbReference type="AlphaFoldDB" id="A0A8J4YRH7"/>
<dbReference type="Proteomes" id="UP000770661">
    <property type="component" value="Unassembled WGS sequence"/>
</dbReference>
<dbReference type="OrthoDB" id="5103at2759"/>
<evidence type="ECO:0000313" key="2">
    <source>
        <dbReference type="EMBL" id="KAG0729221.1"/>
    </source>
</evidence>